<feature type="region of interest" description="Disordered" evidence="1">
    <location>
        <begin position="186"/>
        <end position="220"/>
    </location>
</feature>
<dbReference type="GO" id="GO:0016020">
    <property type="term" value="C:membrane"/>
    <property type="evidence" value="ECO:0007669"/>
    <property type="project" value="InterPro"/>
</dbReference>
<dbReference type="GO" id="GO:0071260">
    <property type="term" value="P:cellular response to mechanical stimulus"/>
    <property type="evidence" value="ECO:0007669"/>
    <property type="project" value="TreeGrafter"/>
</dbReference>
<name>A0AAD3HGD4_9CHLO</name>
<feature type="region of interest" description="Disordered" evidence="1">
    <location>
        <begin position="122"/>
        <end position="151"/>
    </location>
</feature>
<comment type="caution">
    <text evidence="4">The sequence shown here is derived from an EMBL/GenBank/DDBJ whole genome shotgun (WGS) entry which is preliminary data.</text>
</comment>
<dbReference type="PANTHER" id="PTHR13167">
    <property type="entry name" value="PIEZO-TYPE MECHANOSENSITIVE ION CHANNEL COMPONENT"/>
    <property type="match status" value="1"/>
</dbReference>
<feature type="transmembrane region" description="Helical" evidence="2">
    <location>
        <begin position="86"/>
        <end position="114"/>
    </location>
</feature>
<feature type="compositionally biased region" description="Pro residues" evidence="1">
    <location>
        <begin position="127"/>
        <end position="139"/>
    </location>
</feature>
<gene>
    <name evidence="4" type="ORF">Agub_g898</name>
</gene>
<feature type="non-terminal residue" evidence="4">
    <location>
        <position position="1"/>
    </location>
</feature>
<organism evidence="4 5">
    <name type="scientific">Astrephomene gubernaculifera</name>
    <dbReference type="NCBI Taxonomy" id="47775"/>
    <lineage>
        <taxon>Eukaryota</taxon>
        <taxon>Viridiplantae</taxon>
        <taxon>Chlorophyta</taxon>
        <taxon>core chlorophytes</taxon>
        <taxon>Chlorophyceae</taxon>
        <taxon>CS clade</taxon>
        <taxon>Chlamydomonadales</taxon>
        <taxon>Astrephomenaceae</taxon>
        <taxon>Astrephomene</taxon>
    </lineage>
</organism>
<keyword evidence="3" id="KW-0732">Signal</keyword>
<dbReference type="PANTHER" id="PTHR13167:SF25">
    <property type="entry name" value="PIEZO-TYPE MECHANOSENSITIVE ION CHANNEL COMPONENT"/>
    <property type="match status" value="1"/>
</dbReference>
<proteinExistence type="predicted"/>
<feature type="signal peptide" evidence="3">
    <location>
        <begin position="1"/>
        <end position="16"/>
    </location>
</feature>
<evidence type="ECO:0000256" key="2">
    <source>
        <dbReference type="SAM" id="Phobius"/>
    </source>
</evidence>
<dbReference type="EMBL" id="BMAR01000001">
    <property type="protein sequence ID" value="GFR40354.1"/>
    <property type="molecule type" value="Genomic_DNA"/>
</dbReference>
<accession>A0AAD3HGD4</accession>
<keyword evidence="2" id="KW-0472">Membrane</keyword>
<feature type="chain" id="PRO_5042141323" evidence="3">
    <location>
        <begin position="17"/>
        <end position="306"/>
    </location>
</feature>
<dbReference type="GO" id="GO:0042391">
    <property type="term" value="P:regulation of membrane potential"/>
    <property type="evidence" value="ECO:0007669"/>
    <property type="project" value="TreeGrafter"/>
</dbReference>
<dbReference type="Proteomes" id="UP001054857">
    <property type="component" value="Unassembled WGS sequence"/>
</dbReference>
<dbReference type="GO" id="GO:0005261">
    <property type="term" value="F:monoatomic cation channel activity"/>
    <property type="evidence" value="ECO:0007669"/>
    <property type="project" value="TreeGrafter"/>
</dbReference>
<feature type="transmembrane region" description="Helical" evidence="2">
    <location>
        <begin position="26"/>
        <end position="48"/>
    </location>
</feature>
<keyword evidence="2" id="KW-1133">Transmembrane helix</keyword>
<evidence type="ECO:0000313" key="5">
    <source>
        <dbReference type="Proteomes" id="UP001054857"/>
    </source>
</evidence>
<sequence>SVVTLLLLAAVGAGMAVGPTKQAALRRYVVLPVLGIVLMYEYAAWVGLPRLLLLPVFGEPPADTRTHGSPHLPETAAEWMRLPPALAAWLGLQGVGPLLLWTLFGALAACLMQANCELSQQQQQSALPPPTPPSTPPPTAAAATAPRGRRNGGFWRRRQRWFSFGPFTTSEDAGTNDLEAPLLSPQRSAAGAAEPQRQLGGSAGDGGGGGGKDAAAGSDGGDRGVCRTFLFSPVEAWAQSYWGVLDWARYHMVLHSADMLLIALVALVAVQRDLLRAGYLAHCLLLFRRRNELARPYGGGGGGRAG</sequence>
<evidence type="ECO:0000313" key="4">
    <source>
        <dbReference type="EMBL" id="GFR40354.1"/>
    </source>
</evidence>
<dbReference type="GO" id="GO:0050982">
    <property type="term" value="P:detection of mechanical stimulus"/>
    <property type="evidence" value="ECO:0007669"/>
    <property type="project" value="TreeGrafter"/>
</dbReference>
<feature type="compositionally biased region" description="Gly residues" evidence="1">
    <location>
        <begin position="201"/>
        <end position="212"/>
    </location>
</feature>
<protein>
    <submittedName>
        <fullName evidence="4">Uncharacterized protein</fullName>
    </submittedName>
</protein>
<reference evidence="4 5" key="1">
    <citation type="journal article" date="2021" name="Sci. Rep.">
        <title>Genome sequencing of the multicellular alga Astrephomene provides insights into convergent evolution of germ-soma differentiation.</title>
        <authorList>
            <person name="Yamashita S."/>
            <person name="Yamamoto K."/>
            <person name="Matsuzaki R."/>
            <person name="Suzuki S."/>
            <person name="Yamaguchi H."/>
            <person name="Hirooka S."/>
            <person name="Minakuchi Y."/>
            <person name="Miyagishima S."/>
            <person name="Kawachi M."/>
            <person name="Toyoda A."/>
            <person name="Nozaki H."/>
        </authorList>
    </citation>
    <scope>NUCLEOTIDE SEQUENCE [LARGE SCALE GENOMIC DNA]</scope>
    <source>
        <strain evidence="4 5">NIES-4017</strain>
    </source>
</reference>
<dbReference type="GO" id="GO:0008381">
    <property type="term" value="F:mechanosensitive monoatomic ion channel activity"/>
    <property type="evidence" value="ECO:0007669"/>
    <property type="project" value="InterPro"/>
</dbReference>
<keyword evidence="5" id="KW-1185">Reference proteome</keyword>
<dbReference type="AlphaFoldDB" id="A0AAD3HGD4"/>
<evidence type="ECO:0000256" key="3">
    <source>
        <dbReference type="SAM" id="SignalP"/>
    </source>
</evidence>
<keyword evidence="2" id="KW-0812">Transmembrane</keyword>
<feature type="non-terminal residue" evidence="4">
    <location>
        <position position="306"/>
    </location>
</feature>
<dbReference type="InterPro" id="IPR027272">
    <property type="entry name" value="Piezo"/>
</dbReference>
<evidence type="ECO:0000256" key="1">
    <source>
        <dbReference type="SAM" id="MobiDB-lite"/>
    </source>
</evidence>